<accession>A0A1I5VPA6</accession>
<evidence type="ECO:0000313" key="4">
    <source>
        <dbReference type="Proteomes" id="UP000183769"/>
    </source>
</evidence>
<organism evidence="3 4">
    <name type="scientific">Halolamina pelagica</name>
    <dbReference type="NCBI Taxonomy" id="699431"/>
    <lineage>
        <taxon>Archaea</taxon>
        <taxon>Methanobacteriati</taxon>
        <taxon>Methanobacteriota</taxon>
        <taxon>Stenosarchaea group</taxon>
        <taxon>Halobacteria</taxon>
        <taxon>Halobacteriales</taxon>
        <taxon>Haloferacaceae</taxon>
    </lineage>
</organism>
<evidence type="ECO:0000313" key="3">
    <source>
        <dbReference type="EMBL" id="SFQ09107.1"/>
    </source>
</evidence>
<feature type="region of interest" description="Disordered" evidence="1">
    <location>
        <begin position="100"/>
        <end position="126"/>
    </location>
</feature>
<protein>
    <submittedName>
        <fullName evidence="3">Transcription factor TFIIB repeat-containing protein</fullName>
    </submittedName>
</protein>
<reference evidence="4" key="1">
    <citation type="submission" date="2016-10" db="EMBL/GenBank/DDBJ databases">
        <authorList>
            <person name="Varghese N."/>
            <person name="Submissions S."/>
        </authorList>
    </citation>
    <scope>NUCLEOTIDE SEQUENCE [LARGE SCALE GENOMIC DNA]</scope>
    <source>
        <strain evidence="4">CGMCC 1.10329</strain>
    </source>
</reference>
<dbReference type="EMBL" id="FOXI01000019">
    <property type="protein sequence ID" value="SFQ09107.1"/>
    <property type="molecule type" value="Genomic_DNA"/>
</dbReference>
<proteinExistence type="predicted"/>
<name>A0A1I5VPA6_9EURY</name>
<gene>
    <name evidence="3" type="ORF">SAMN05216277_1199</name>
</gene>
<dbReference type="InterPro" id="IPR013150">
    <property type="entry name" value="TFIIB_cyclin"/>
</dbReference>
<dbReference type="Proteomes" id="UP000183769">
    <property type="component" value="Unassembled WGS sequence"/>
</dbReference>
<dbReference type="RefSeq" id="WP_074880369.1">
    <property type="nucleotide sequence ID" value="NZ_FOXI01000019.1"/>
</dbReference>
<dbReference type="Pfam" id="PF00382">
    <property type="entry name" value="TFIIB"/>
    <property type="match status" value="1"/>
</dbReference>
<feature type="domain" description="Transcription factor TFIIB cyclin-like" evidence="2">
    <location>
        <begin position="24"/>
        <end position="92"/>
    </location>
</feature>
<dbReference type="Gene3D" id="1.10.472.10">
    <property type="entry name" value="Cyclin-like"/>
    <property type="match status" value="1"/>
</dbReference>
<dbReference type="OrthoDB" id="372830at2157"/>
<evidence type="ECO:0000259" key="2">
    <source>
        <dbReference type="Pfam" id="PF00382"/>
    </source>
</evidence>
<keyword evidence="4" id="KW-1185">Reference proteome</keyword>
<dbReference type="InterPro" id="IPR036915">
    <property type="entry name" value="Cyclin-like_sf"/>
</dbReference>
<sequence length="126" mass="13451">MTSIEDLIRAPGLVVEIIDELDHDLDDAFEAQATAFAKRAEIEHPINKAPSTVAAAAVYVTGLLRDGRLTQQEIADVADVSTVAIRDCYPEIGAAEGFEMSRAAGTFPEPGDRSAPTHPEVSQSDD</sequence>
<dbReference type="GO" id="GO:0017025">
    <property type="term" value="F:TBP-class protein binding"/>
    <property type="evidence" value="ECO:0007669"/>
    <property type="project" value="InterPro"/>
</dbReference>
<dbReference type="SUPFAM" id="SSF47954">
    <property type="entry name" value="Cyclin-like"/>
    <property type="match status" value="1"/>
</dbReference>
<evidence type="ECO:0000256" key="1">
    <source>
        <dbReference type="SAM" id="MobiDB-lite"/>
    </source>
</evidence>
<dbReference type="AlphaFoldDB" id="A0A1I5VPA6"/>